<dbReference type="EMBL" id="JAUKPO010000001">
    <property type="protein sequence ID" value="MDO1445290.1"/>
    <property type="molecule type" value="Genomic_DNA"/>
</dbReference>
<dbReference type="InterPro" id="IPR014710">
    <property type="entry name" value="RmlC-like_jellyroll"/>
</dbReference>
<keyword evidence="3" id="KW-1185">Reference proteome</keyword>
<comment type="caution">
    <text evidence="2">The sequence shown here is derived from an EMBL/GenBank/DDBJ whole genome shotgun (WGS) entry which is preliminary data.</text>
</comment>
<reference evidence="2" key="1">
    <citation type="submission" date="2023-07" db="EMBL/GenBank/DDBJ databases">
        <title>The genome sequence of Rhodocytophaga aerolata KACC 12507.</title>
        <authorList>
            <person name="Zhang X."/>
        </authorList>
    </citation>
    <scope>NUCLEOTIDE SEQUENCE</scope>
    <source>
        <strain evidence="2">KACC 12507</strain>
    </source>
</reference>
<evidence type="ECO:0000259" key="1">
    <source>
        <dbReference type="Pfam" id="PF07883"/>
    </source>
</evidence>
<dbReference type="InterPro" id="IPR013096">
    <property type="entry name" value="Cupin_2"/>
</dbReference>
<name>A0ABT8QZM3_9BACT</name>
<feature type="domain" description="Cupin type-2" evidence="1">
    <location>
        <begin position="34"/>
        <end position="88"/>
    </location>
</feature>
<sequence>MNKKELSTEIALQVLKESGQVFTEVFNHGSLSVEIYKPDKVDHQKPHDRDEIYVVISGTGTFLNGGNTWPFKPGDFLFVPAGVEHRFVEFTDDFSTWVFFYGPVGGEKENL</sequence>
<proteinExistence type="predicted"/>
<dbReference type="CDD" id="cd02208">
    <property type="entry name" value="cupin_RmlC-like"/>
    <property type="match status" value="1"/>
</dbReference>
<dbReference type="SUPFAM" id="SSF51182">
    <property type="entry name" value="RmlC-like cupins"/>
    <property type="match status" value="1"/>
</dbReference>
<gene>
    <name evidence="2" type="ORF">Q0590_03460</name>
</gene>
<dbReference type="Pfam" id="PF07883">
    <property type="entry name" value="Cupin_2"/>
    <property type="match status" value="1"/>
</dbReference>
<organism evidence="2 3">
    <name type="scientific">Rhodocytophaga aerolata</name>
    <dbReference type="NCBI Taxonomy" id="455078"/>
    <lineage>
        <taxon>Bacteria</taxon>
        <taxon>Pseudomonadati</taxon>
        <taxon>Bacteroidota</taxon>
        <taxon>Cytophagia</taxon>
        <taxon>Cytophagales</taxon>
        <taxon>Rhodocytophagaceae</taxon>
        <taxon>Rhodocytophaga</taxon>
    </lineage>
</organism>
<evidence type="ECO:0000313" key="3">
    <source>
        <dbReference type="Proteomes" id="UP001168528"/>
    </source>
</evidence>
<dbReference type="Proteomes" id="UP001168528">
    <property type="component" value="Unassembled WGS sequence"/>
</dbReference>
<protein>
    <submittedName>
        <fullName evidence="2">Cupin domain-containing protein</fullName>
    </submittedName>
</protein>
<evidence type="ECO:0000313" key="2">
    <source>
        <dbReference type="EMBL" id="MDO1445290.1"/>
    </source>
</evidence>
<dbReference type="RefSeq" id="WP_302036079.1">
    <property type="nucleotide sequence ID" value="NZ_JAUKPO010000001.1"/>
</dbReference>
<dbReference type="Gene3D" id="2.60.120.10">
    <property type="entry name" value="Jelly Rolls"/>
    <property type="match status" value="1"/>
</dbReference>
<dbReference type="InterPro" id="IPR011051">
    <property type="entry name" value="RmlC_Cupin_sf"/>
</dbReference>
<accession>A0ABT8QZM3</accession>